<gene>
    <name evidence="3" type="ORF">ACFFRI_18520</name>
</gene>
<dbReference type="RefSeq" id="WP_140007349.1">
    <property type="nucleotide sequence ID" value="NZ_JBHMDG010000028.1"/>
</dbReference>
<dbReference type="Proteomes" id="UP001589750">
    <property type="component" value="Unassembled WGS sequence"/>
</dbReference>
<comment type="caution">
    <text evidence="3">The sequence shown here is derived from an EMBL/GenBank/DDBJ whole genome shotgun (WGS) entry which is preliminary data.</text>
</comment>
<feature type="signal peptide" evidence="2">
    <location>
        <begin position="1"/>
        <end position="25"/>
    </location>
</feature>
<dbReference type="EMBL" id="JBHMDG010000028">
    <property type="protein sequence ID" value="MFB9315054.1"/>
    <property type="molecule type" value="Genomic_DNA"/>
</dbReference>
<evidence type="ECO:0000256" key="1">
    <source>
        <dbReference type="SAM" id="Phobius"/>
    </source>
</evidence>
<feature type="transmembrane region" description="Helical" evidence="1">
    <location>
        <begin position="41"/>
        <end position="61"/>
    </location>
</feature>
<dbReference type="SUPFAM" id="SSF103473">
    <property type="entry name" value="MFS general substrate transporter"/>
    <property type="match status" value="1"/>
</dbReference>
<evidence type="ECO:0000313" key="3">
    <source>
        <dbReference type="EMBL" id="MFB9315054.1"/>
    </source>
</evidence>
<name>A0ABV5KHF0_9ACTN</name>
<organism evidence="3 4">
    <name type="scientific">Nocardioides plantarum</name>
    <dbReference type="NCBI Taxonomy" id="29299"/>
    <lineage>
        <taxon>Bacteria</taxon>
        <taxon>Bacillati</taxon>
        <taxon>Actinomycetota</taxon>
        <taxon>Actinomycetes</taxon>
        <taxon>Propionibacteriales</taxon>
        <taxon>Nocardioidaceae</taxon>
        <taxon>Nocardioides</taxon>
    </lineage>
</organism>
<sequence>MYPLTLAGLALSGFGSATLVPAAFAAAGRVPGLPEGTGIAILGWLMRIGFLITSPVVGFVSDASTLRVAWIVPLLAGLVAAVLAERGRRTATPPPGSSQATSGALG</sequence>
<keyword evidence="1" id="KW-1133">Transmembrane helix</keyword>
<keyword evidence="4" id="KW-1185">Reference proteome</keyword>
<keyword evidence="1" id="KW-0812">Transmembrane</keyword>
<dbReference type="InterPro" id="IPR036259">
    <property type="entry name" value="MFS_trans_sf"/>
</dbReference>
<accession>A0ABV5KHF0</accession>
<feature type="chain" id="PRO_5045454895" description="Major facilitator superfamily (MFS) profile domain-containing protein" evidence="2">
    <location>
        <begin position="26"/>
        <end position="106"/>
    </location>
</feature>
<evidence type="ECO:0000256" key="2">
    <source>
        <dbReference type="SAM" id="SignalP"/>
    </source>
</evidence>
<keyword evidence="2" id="KW-0732">Signal</keyword>
<keyword evidence="1" id="KW-0472">Membrane</keyword>
<evidence type="ECO:0000313" key="4">
    <source>
        <dbReference type="Proteomes" id="UP001589750"/>
    </source>
</evidence>
<evidence type="ECO:0008006" key="5">
    <source>
        <dbReference type="Google" id="ProtNLM"/>
    </source>
</evidence>
<proteinExistence type="predicted"/>
<reference evidence="3 4" key="1">
    <citation type="submission" date="2024-09" db="EMBL/GenBank/DDBJ databases">
        <authorList>
            <person name="Sun Q."/>
            <person name="Mori K."/>
        </authorList>
    </citation>
    <scope>NUCLEOTIDE SEQUENCE [LARGE SCALE GENOMIC DNA]</scope>
    <source>
        <strain evidence="3 4">JCM 9626</strain>
    </source>
</reference>
<protein>
    <recommendedName>
        <fullName evidence="5">Major facilitator superfamily (MFS) profile domain-containing protein</fullName>
    </recommendedName>
</protein>
<feature type="transmembrane region" description="Helical" evidence="1">
    <location>
        <begin position="68"/>
        <end position="84"/>
    </location>
</feature>